<protein>
    <submittedName>
        <fullName evidence="2">Uncharacterized protein</fullName>
    </submittedName>
</protein>
<keyword evidence="3" id="KW-1185">Reference proteome</keyword>
<dbReference type="Gene3D" id="3.40.50.150">
    <property type="entry name" value="Vaccinia Virus protein VP39"/>
    <property type="match status" value="1"/>
</dbReference>
<sequence length="537" mass="59634">MSKLVGLTTYPLLLNLSRERLGFTTRRRSSFALVLLRHGAIGIAIMRLHIILVNLGFFIFLSPRVHHVDGFASSSIGAENLPHPSTKSNAVQYVGKTIESFKLADVYWLESCMYAYNTRNQTIGTSEPVQQLAFHRPTASYLLGYSSKCATPCELPFRTCRFQYIAKEIARGDTQEELLESIRHIRFMDDPSLLWTISYDVFEPLHPKVSSTMLVCAISRLLPGEPLLNRESRMGGVKSYMVIETSSRLYLVERLDQDQNDKYFHETDTQQFRDVWTKRPFQYSGAINLDLAMTVIDVLGHVLFKKNTMPRTMRLLDPTCGSGTFLALSVSKWAGLANLELVGFDSNPKCAAGTASNLVKTFSIGDDHVYRDETDSRCSVTFPSDDYFPLQSVAKIITGDSSQLDTTAFGEPFDCAVTNLPWTRNTFEYESADSPARNKASQSVHTRILKSVASALKPRAPIVVISADSTDDVKDDTGINSFHAQTCLKDLGFEVLGCASVPPKGFALPESKKGTGFLSKKLKGSSHCSIVIALAPW</sequence>
<keyword evidence="1" id="KW-0812">Transmembrane</keyword>
<gene>
    <name evidence="2" type="ORF">ACHAWO_013899</name>
</gene>
<dbReference type="Proteomes" id="UP001530400">
    <property type="component" value="Unassembled WGS sequence"/>
</dbReference>
<evidence type="ECO:0000313" key="2">
    <source>
        <dbReference type="EMBL" id="KAL3801750.1"/>
    </source>
</evidence>
<keyword evidence="1" id="KW-0472">Membrane</keyword>
<evidence type="ECO:0000313" key="3">
    <source>
        <dbReference type="Proteomes" id="UP001530400"/>
    </source>
</evidence>
<proteinExistence type="predicted"/>
<reference evidence="2 3" key="1">
    <citation type="submission" date="2024-10" db="EMBL/GenBank/DDBJ databases">
        <title>Updated reference genomes for cyclostephanoid diatoms.</title>
        <authorList>
            <person name="Roberts W.R."/>
            <person name="Alverson A.J."/>
        </authorList>
    </citation>
    <scope>NUCLEOTIDE SEQUENCE [LARGE SCALE GENOMIC DNA]</scope>
    <source>
        <strain evidence="2 3">AJA010-31</strain>
    </source>
</reference>
<dbReference type="EMBL" id="JALLPJ020000123">
    <property type="protein sequence ID" value="KAL3801750.1"/>
    <property type="molecule type" value="Genomic_DNA"/>
</dbReference>
<accession>A0ABD3QUQ7</accession>
<dbReference type="InterPro" id="IPR029063">
    <property type="entry name" value="SAM-dependent_MTases_sf"/>
</dbReference>
<dbReference type="AlphaFoldDB" id="A0ABD3QUQ7"/>
<name>A0ABD3QUQ7_9STRA</name>
<evidence type="ECO:0000256" key="1">
    <source>
        <dbReference type="SAM" id="Phobius"/>
    </source>
</evidence>
<dbReference type="SUPFAM" id="SSF53335">
    <property type="entry name" value="S-adenosyl-L-methionine-dependent methyltransferases"/>
    <property type="match status" value="1"/>
</dbReference>
<comment type="caution">
    <text evidence="2">The sequence shown here is derived from an EMBL/GenBank/DDBJ whole genome shotgun (WGS) entry which is preliminary data.</text>
</comment>
<feature type="transmembrane region" description="Helical" evidence="1">
    <location>
        <begin position="38"/>
        <end position="61"/>
    </location>
</feature>
<organism evidence="2 3">
    <name type="scientific">Cyclotella atomus</name>
    <dbReference type="NCBI Taxonomy" id="382360"/>
    <lineage>
        <taxon>Eukaryota</taxon>
        <taxon>Sar</taxon>
        <taxon>Stramenopiles</taxon>
        <taxon>Ochrophyta</taxon>
        <taxon>Bacillariophyta</taxon>
        <taxon>Coscinodiscophyceae</taxon>
        <taxon>Thalassiosirophycidae</taxon>
        <taxon>Stephanodiscales</taxon>
        <taxon>Stephanodiscaceae</taxon>
        <taxon>Cyclotella</taxon>
    </lineage>
</organism>
<keyword evidence="1" id="KW-1133">Transmembrane helix</keyword>